<keyword evidence="7 8" id="KW-0998">Cell outer membrane</keyword>
<evidence type="ECO:0000256" key="7">
    <source>
        <dbReference type="ARBA" id="ARBA00023237"/>
    </source>
</evidence>
<dbReference type="InterPro" id="IPR037066">
    <property type="entry name" value="Plug_dom_sf"/>
</dbReference>
<dbReference type="Pfam" id="PF13715">
    <property type="entry name" value="CarbopepD_reg_2"/>
    <property type="match status" value="1"/>
</dbReference>
<evidence type="ECO:0000256" key="6">
    <source>
        <dbReference type="ARBA" id="ARBA00023136"/>
    </source>
</evidence>
<protein>
    <submittedName>
        <fullName evidence="12">SusC/RagA family TonB-linked outer membrane protein</fullName>
    </submittedName>
</protein>
<dbReference type="Pfam" id="PF00593">
    <property type="entry name" value="TonB_dep_Rec_b-barrel"/>
    <property type="match status" value="1"/>
</dbReference>
<dbReference type="InterPro" id="IPR012910">
    <property type="entry name" value="Plug_dom"/>
</dbReference>
<comment type="subcellular location">
    <subcellularLocation>
        <location evidence="1 8">Cell outer membrane</location>
        <topology evidence="1 8">Multi-pass membrane protein</topology>
    </subcellularLocation>
</comment>
<dbReference type="InterPro" id="IPR039426">
    <property type="entry name" value="TonB-dep_rcpt-like"/>
</dbReference>
<dbReference type="NCBIfam" id="TIGR04056">
    <property type="entry name" value="OMP_RagA_SusC"/>
    <property type="match status" value="1"/>
</dbReference>
<keyword evidence="3 8" id="KW-1134">Transmembrane beta strand</keyword>
<evidence type="ECO:0000313" key="13">
    <source>
        <dbReference type="Proteomes" id="UP001204376"/>
    </source>
</evidence>
<dbReference type="Proteomes" id="UP001204376">
    <property type="component" value="Unassembled WGS sequence"/>
</dbReference>
<dbReference type="InterPro" id="IPR036942">
    <property type="entry name" value="Beta-barrel_TonB_sf"/>
</dbReference>
<organism evidence="12 13">
    <name type="scientific">Mucilaginibacter aquariorum</name>
    <dbReference type="NCBI Taxonomy" id="2967225"/>
    <lineage>
        <taxon>Bacteria</taxon>
        <taxon>Pseudomonadati</taxon>
        <taxon>Bacteroidota</taxon>
        <taxon>Sphingobacteriia</taxon>
        <taxon>Sphingobacteriales</taxon>
        <taxon>Sphingobacteriaceae</taxon>
        <taxon>Mucilaginibacter</taxon>
    </lineage>
</organism>
<dbReference type="NCBIfam" id="TIGR04057">
    <property type="entry name" value="SusC_RagA_signa"/>
    <property type="match status" value="1"/>
</dbReference>
<keyword evidence="2 8" id="KW-0813">Transport</keyword>
<evidence type="ECO:0000259" key="10">
    <source>
        <dbReference type="Pfam" id="PF00593"/>
    </source>
</evidence>
<evidence type="ECO:0000256" key="2">
    <source>
        <dbReference type="ARBA" id="ARBA00022448"/>
    </source>
</evidence>
<evidence type="ECO:0000256" key="9">
    <source>
        <dbReference type="RuleBase" id="RU003357"/>
    </source>
</evidence>
<dbReference type="Pfam" id="PF07715">
    <property type="entry name" value="Plug"/>
    <property type="match status" value="1"/>
</dbReference>
<feature type="domain" description="TonB-dependent receptor-like beta-barrel" evidence="10">
    <location>
        <begin position="441"/>
        <end position="830"/>
    </location>
</feature>
<dbReference type="Gene3D" id="2.60.40.1120">
    <property type="entry name" value="Carboxypeptidase-like, regulatory domain"/>
    <property type="match status" value="1"/>
</dbReference>
<comment type="caution">
    <text evidence="12">The sequence shown here is derived from an EMBL/GenBank/DDBJ whole genome shotgun (WGS) entry which is preliminary data.</text>
</comment>
<dbReference type="Gene3D" id="2.40.170.20">
    <property type="entry name" value="TonB-dependent receptor, beta-barrel domain"/>
    <property type="match status" value="1"/>
</dbReference>
<keyword evidence="5 9" id="KW-0798">TonB box</keyword>
<sequence>MKRTIYLLFILLLIPAFLRAQHTINGRVLDVRDGSPLSGATVKLKGQSLSAITDKNGGFLFQAARLPDTLQITYIGYISSEVPLKLPLKTPLTFTLTPDTRTLQEVVVSTGYQHLPRERATGSFEQISNKLIDREVSANVLTRLDGIASSILFDKRGTGTTNFSVRGLSTLTSTISKPLIILDNFPYDGDVNNINPNDVESITILKDAAASSIWGTKAGNGVIVITTKKGKYNQPLAIMLNTNFTVAARPDLFYLPMISSSDFIDVEEYLFANGNYTSALSNRRRPVISPVVEILNQQKLGAISAATATAQIDALRKIDVRNDFEKYVYRQAFSQQHNLQISGGTNNMSNNLSVGYDRNLQSLVDNQYARFTFRNSNTYRPVKNLQLQTSIQYTQSITITNSQGGYGSIYPGGGKTGLYPYAQLADASGNPLPIAKDYRYNYIDTVGHGTLLDWKYRPLQEIQLADNTNKLHDLLLNAGLSYQFTPALSAEVRYQYENADGNVRNYYSPDTYFTRNLINRYTQVAGNTITQIIPDGGILDLTQNNIKSNDIRGQLNFNKDWHQKHRVNAIAGAEITQSSTDISKERTYGYNSESLTSSAVDLVNLYPQYGNLGVNAAVPYVNSFSGLLNRTVSVYGNGSYTYNNRYTLSLSARRDASNLFGVETNRKWVPLWSTGASWLLSDEGFYHIEALPYLKLRATYGFSGNVNNTIPALTTIQYNTPNSANSITGLPFANITNFPNPNLRWEKIGMFNLGLDFGSQGNRISGSLEYYYKNATDLIGLVPADLTIGAGDYLNENSADLKTHGLDFTLNTINLRGRFNWNSALLFSMNKNKVAQYLYTPSSPTAYIGNGSLISPIIGQAAYEIVSYKWAGLDPATGNPQAYLNGKVSQDYNAITSSAGFNDLVFHGSALPQYFGSLRNDFEYKGFALSVNLTYRFDYYFRRNALSYYSLFNSWIGYSEYENRWQKPGDEKITNVPSMIYPANSSRDAVYDYSSVTVEKGDNIRLQDIRLSYQFNRSNYPRLPVKGILFYTYANNIAILWRANKLGLDPDYGQSLPAVRTIAFGCKIDL</sequence>
<evidence type="ECO:0000256" key="4">
    <source>
        <dbReference type="ARBA" id="ARBA00022692"/>
    </source>
</evidence>
<dbReference type="InterPro" id="IPR023996">
    <property type="entry name" value="TonB-dep_OMP_SusC/RagA"/>
</dbReference>
<dbReference type="Gene3D" id="2.170.130.10">
    <property type="entry name" value="TonB-dependent receptor, plug domain"/>
    <property type="match status" value="1"/>
</dbReference>
<dbReference type="InterPro" id="IPR023997">
    <property type="entry name" value="TonB-dep_OMP_SusC/RagA_CS"/>
</dbReference>
<evidence type="ECO:0000313" key="12">
    <source>
        <dbReference type="EMBL" id="MCQ6961111.1"/>
    </source>
</evidence>
<reference evidence="12 13" key="1">
    <citation type="submission" date="2022-07" db="EMBL/GenBank/DDBJ databases">
        <title>Mucilaginibacter sp. JC4.</title>
        <authorList>
            <person name="Le V."/>
            <person name="Ko S.-R."/>
            <person name="Ahn C.-Y."/>
            <person name="Oh H.-M."/>
        </authorList>
    </citation>
    <scope>NUCLEOTIDE SEQUENCE [LARGE SCALE GENOMIC DNA]</scope>
    <source>
        <strain evidence="12 13">JC4</strain>
    </source>
</reference>
<dbReference type="EMBL" id="JANHOH010000011">
    <property type="protein sequence ID" value="MCQ6961111.1"/>
    <property type="molecule type" value="Genomic_DNA"/>
</dbReference>
<dbReference type="PROSITE" id="PS52016">
    <property type="entry name" value="TONB_DEPENDENT_REC_3"/>
    <property type="match status" value="1"/>
</dbReference>
<comment type="similarity">
    <text evidence="8 9">Belongs to the TonB-dependent receptor family.</text>
</comment>
<feature type="domain" description="TonB-dependent receptor plug" evidence="11">
    <location>
        <begin position="118"/>
        <end position="222"/>
    </location>
</feature>
<evidence type="ECO:0000256" key="5">
    <source>
        <dbReference type="ARBA" id="ARBA00023077"/>
    </source>
</evidence>
<dbReference type="SUPFAM" id="SSF56935">
    <property type="entry name" value="Porins"/>
    <property type="match status" value="1"/>
</dbReference>
<gene>
    <name evidence="12" type="ORF">NPE20_24260</name>
</gene>
<keyword evidence="4 8" id="KW-0812">Transmembrane</keyword>
<proteinExistence type="inferred from homology"/>
<evidence type="ECO:0000256" key="1">
    <source>
        <dbReference type="ARBA" id="ARBA00004571"/>
    </source>
</evidence>
<dbReference type="SUPFAM" id="SSF49464">
    <property type="entry name" value="Carboxypeptidase regulatory domain-like"/>
    <property type="match status" value="1"/>
</dbReference>
<evidence type="ECO:0000256" key="3">
    <source>
        <dbReference type="ARBA" id="ARBA00022452"/>
    </source>
</evidence>
<keyword evidence="6 8" id="KW-0472">Membrane</keyword>
<evidence type="ECO:0000259" key="11">
    <source>
        <dbReference type="Pfam" id="PF07715"/>
    </source>
</evidence>
<dbReference type="InterPro" id="IPR000531">
    <property type="entry name" value="Beta-barrel_TonB"/>
</dbReference>
<dbReference type="InterPro" id="IPR008969">
    <property type="entry name" value="CarboxyPept-like_regulatory"/>
</dbReference>
<accession>A0ABT1T933</accession>
<keyword evidence="13" id="KW-1185">Reference proteome</keyword>
<dbReference type="RefSeq" id="WP_256541279.1">
    <property type="nucleotide sequence ID" value="NZ_JANHOH010000011.1"/>
</dbReference>
<evidence type="ECO:0000256" key="8">
    <source>
        <dbReference type="PROSITE-ProRule" id="PRU01360"/>
    </source>
</evidence>
<name>A0ABT1T933_9SPHI</name>